<sequence length="530" mass="58104">MVAFWECFATLVLEVVIFSWSRTVRFCFWLWFWFTQQKSERLPPIRQQLLLRSASELAAEIREGKVKSVDLVHAYIDRSLAVQGALNAVVEDRFEAALRDAEKADRLVRSGTLSPEQLEREKPLLGVPFTAKNSIGISGLVQDAGSAYYAGQRADQDAAVVALLRQAGAIPLALTNVPELCAWGDSHNRLRGSTRNPYDTRRSPGGSSGGEGALIAAAGSLMGIGTDLVGSIRVPSAYCGIYGHKPTAGTVSNGGVFPAWPEHMAQYNCTGPMCRFVEDLAPMLKVMAGPNAAQLRLDEKVDVRDLRIYYVEDEGATILSRVDREARQALHKVVKFLQESQGVTPVLLRLAELRNLYPFWLTACASSTGADLGDIFKHGQEKMNLMKEALLTLVGRCKHSPAVILLSWLTSLAYFRSEKRQAYFASTVSGLQQRLEDLLGTDGVLLLPTNATSAPYHHQDLGFCETFSMTCMFNFLGFPSTACPVAFDARGLPLGVQVAAARGQDRLCLAVASEIDQGFGGWRQPWPLRT</sequence>
<proteinExistence type="predicted"/>
<feature type="domain" description="Amidase" evidence="2">
    <location>
        <begin position="70"/>
        <end position="509"/>
    </location>
</feature>
<dbReference type="Gene3D" id="3.90.1300.10">
    <property type="entry name" value="Amidase signature (AS) domain"/>
    <property type="match status" value="1"/>
</dbReference>
<dbReference type="AlphaFoldDB" id="A0A4D5RBX4"/>
<dbReference type="PANTHER" id="PTHR43372">
    <property type="entry name" value="FATTY-ACID AMIDE HYDROLASE"/>
    <property type="match status" value="1"/>
</dbReference>
<organism evidence="3">
    <name type="scientific">Ixodes scapularis</name>
    <name type="common">Black-legged tick</name>
    <name type="synonym">Deer tick</name>
    <dbReference type="NCBI Taxonomy" id="6945"/>
    <lineage>
        <taxon>Eukaryota</taxon>
        <taxon>Metazoa</taxon>
        <taxon>Ecdysozoa</taxon>
        <taxon>Arthropoda</taxon>
        <taxon>Chelicerata</taxon>
        <taxon>Arachnida</taxon>
        <taxon>Acari</taxon>
        <taxon>Parasitiformes</taxon>
        <taxon>Ixodida</taxon>
        <taxon>Ixodoidea</taxon>
        <taxon>Ixodidae</taxon>
        <taxon>Ixodinae</taxon>
        <taxon>Ixodes</taxon>
    </lineage>
</organism>
<keyword evidence="3" id="KW-0808">Transferase</keyword>
<name>A0A4D5RBX4_IXOSC</name>
<evidence type="ECO:0000256" key="1">
    <source>
        <dbReference type="PIRSR" id="PIRSR001221-1"/>
    </source>
</evidence>
<accession>A0A4D5RBX4</accession>
<dbReference type="VEuPathDB" id="VectorBase:ISCW007283"/>
<protein>
    <submittedName>
        <fullName evidence="3">Putative glutamyl-trna amidotransferase subunit a</fullName>
    </submittedName>
</protein>
<feature type="active site" description="Acyl-ester intermediate" evidence="1">
    <location>
        <position position="231"/>
    </location>
</feature>
<dbReference type="PIRSF" id="PIRSF001221">
    <property type="entry name" value="Amidase_fungi"/>
    <property type="match status" value="1"/>
</dbReference>
<dbReference type="VEuPathDB" id="VectorBase:ISCP_007629"/>
<dbReference type="InterPro" id="IPR052739">
    <property type="entry name" value="FAAH2"/>
</dbReference>
<dbReference type="Pfam" id="PF01425">
    <property type="entry name" value="Amidase"/>
    <property type="match status" value="1"/>
</dbReference>
<dbReference type="VEuPathDB" id="VectorBase:ISCI007283"/>
<dbReference type="InterPro" id="IPR023631">
    <property type="entry name" value="Amidase_dom"/>
</dbReference>
<reference evidence="3" key="1">
    <citation type="submission" date="2019-04" db="EMBL/GenBank/DDBJ databases">
        <title>An insight into the mialome of Ixodes scapularis.</title>
        <authorList>
            <person name="Ribeiro J.M."/>
            <person name="Mather T.N."/>
            <person name="Karim S."/>
        </authorList>
    </citation>
    <scope>NUCLEOTIDE SEQUENCE</scope>
</reference>
<dbReference type="InterPro" id="IPR036928">
    <property type="entry name" value="AS_sf"/>
</dbReference>
<dbReference type="VEuPathDB" id="VectorBase:ISCW003687"/>
<dbReference type="SUPFAM" id="SSF75304">
    <property type="entry name" value="Amidase signature (AS) enzymes"/>
    <property type="match status" value="1"/>
</dbReference>
<dbReference type="EMBL" id="GHJT01000515">
    <property type="protein sequence ID" value="MOY34486.1"/>
    <property type="molecule type" value="Transcribed_RNA"/>
</dbReference>
<evidence type="ECO:0000313" key="3">
    <source>
        <dbReference type="EMBL" id="MOY34486.1"/>
    </source>
</evidence>
<feature type="active site" description="Charge relay system" evidence="1">
    <location>
        <position position="207"/>
    </location>
</feature>
<evidence type="ECO:0000259" key="2">
    <source>
        <dbReference type="Pfam" id="PF01425"/>
    </source>
</evidence>
<dbReference type="OrthoDB" id="6428749at2759"/>
<dbReference type="VEuPathDB" id="VectorBase:ISCI003687"/>
<dbReference type="GO" id="GO:0016740">
    <property type="term" value="F:transferase activity"/>
    <property type="evidence" value="ECO:0007669"/>
    <property type="project" value="UniProtKB-KW"/>
</dbReference>
<feature type="active site" description="Charge relay system" evidence="1">
    <location>
        <position position="132"/>
    </location>
</feature>
<dbReference type="PANTHER" id="PTHR43372:SF4">
    <property type="entry name" value="FATTY-ACID AMIDE HYDROLASE 2"/>
    <property type="match status" value="1"/>
</dbReference>